<dbReference type="STRING" id="1408250.Q760_07190"/>
<feature type="transmembrane region" description="Helical" evidence="2">
    <location>
        <begin position="108"/>
        <end position="126"/>
    </location>
</feature>
<name>A0A0A0BAV5_9CELL</name>
<organism evidence="3 4">
    <name type="scientific">Cellulomonas cellasea DSM 20118</name>
    <dbReference type="NCBI Taxonomy" id="1408250"/>
    <lineage>
        <taxon>Bacteria</taxon>
        <taxon>Bacillati</taxon>
        <taxon>Actinomycetota</taxon>
        <taxon>Actinomycetes</taxon>
        <taxon>Micrococcales</taxon>
        <taxon>Cellulomonadaceae</taxon>
        <taxon>Cellulomonas</taxon>
    </lineage>
</organism>
<reference evidence="3 4" key="1">
    <citation type="submission" date="2013-10" db="EMBL/GenBank/DDBJ databases">
        <authorList>
            <person name="Wang G."/>
            <person name="Zhuang W."/>
        </authorList>
    </citation>
    <scope>NUCLEOTIDE SEQUENCE [LARGE SCALE GENOMIC DNA]</scope>
    <source>
        <strain evidence="3 4">DSM 20118</strain>
    </source>
</reference>
<feature type="region of interest" description="Disordered" evidence="1">
    <location>
        <begin position="1"/>
        <end position="29"/>
    </location>
</feature>
<accession>A0A0A0BAV5</accession>
<feature type="transmembrane region" description="Helical" evidence="2">
    <location>
        <begin position="212"/>
        <end position="234"/>
    </location>
</feature>
<evidence type="ECO:0000256" key="2">
    <source>
        <dbReference type="SAM" id="Phobius"/>
    </source>
</evidence>
<keyword evidence="4" id="KW-1185">Reference proteome</keyword>
<proteinExistence type="predicted"/>
<keyword evidence="2" id="KW-1133">Transmembrane helix</keyword>
<keyword evidence="2" id="KW-0812">Transmembrane</keyword>
<evidence type="ECO:0000313" key="3">
    <source>
        <dbReference type="EMBL" id="KGM03272.1"/>
    </source>
</evidence>
<dbReference type="InterPro" id="IPR016566">
    <property type="entry name" value="UCP010219"/>
</dbReference>
<dbReference type="Proteomes" id="UP000029833">
    <property type="component" value="Unassembled WGS sequence"/>
</dbReference>
<evidence type="ECO:0000256" key="1">
    <source>
        <dbReference type="SAM" id="MobiDB-lite"/>
    </source>
</evidence>
<protein>
    <recommendedName>
        <fullName evidence="5">DUF3159 domain-containing protein</fullName>
    </recommendedName>
</protein>
<sequence>MTQHPATATVPAWPEHSRPGSEGSGASARARRVLGLPDVEEQSAVRAAAARTWERVGGPVGLAAAVAPTIAFVAADAAAGLGTAFVALGVTAVLACAVRLARRESPGSAVAGLVVAAVCAGVAALAGEARAFFLPTMVLPAVFVLAYVVSFVVGRPLTGLMANRLSGGPRDWSGHRGLRRVYVVTSLVGLAMAAANLVVRVVLYLADQPAALAVTQVVATSLFAAHFAVTVVLARRAAGATLAAPVPPAPVPASR</sequence>
<feature type="transmembrane region" description="Helical" evidence="2">
    <location>
        <begin position="81"/>
        <end position="101"/>
    </location>
</feature>
<evidence type="ECO:0008006" key="5">
    <source>
        <dbReference type="Google" id="ProtNLM"/>
    </source>
</evidence>
<keyword evidence="2" id="KW-0472">Membrane</keyword>
<dbReference type="RefSeq" id="WP_052103588.1">
    <property type="nucleotide sequence ID" value="NZ_AXNT01000019.1"/>
</dbReference>
<feature type="transmembrane region" description="Helical" evidence="2">
    <location>
        <begin position="56"/>
        <end position="75"/>
    </location>
</feature>
<dbReference type="Pfam" id="PF11361">
    <property type="entry name" value="DUF3159"/>
    <property type="match status" value="1"/>
</dbReference>
<feature type="transmembrane region" description="Helical" evidence="2">
    <location>
        <begin position="132"/>
        <end position="154"/>
    </location>
</feature>
<feature type="transmembrane region" description="Helical" evidence="2">
    <location>
        <begin position="181"/>
        <end position="206"/>
    </location>
</feature>
<dbReference type="EMBL" id="AXNT01000019">
    <property type="protein sequence ID" value="KGM03272.1"/>
    <property type="molecule type" value="Genomic_DNA"/>
</dbReference>
<evidence type="ECO:0000313" key="4">
    <source>
        <dbReference type="Proteomes" id="UP000029833"/>
    </source>
</evidence>
<dbReference type="AlphaFoldDB" id="A0A0A0BAV5"/>
<comment type="caution">
    <text evidence="3">The sequence shown here is derived from an EMBL/GenBank/DDBJ whole genome shotgun (WGS) entry which is preliminary data.</text>
</comment>
<gene>
    <name evidence="3" type="ORF">Q760_07190</name>
</gene>